<keyword evidence="3" id="KW-1185">Reference proteome</keyword>
<protein>
    <submittedName>
        <fullName evidence="2">Uncharacterized protein</fullName>
    </submittedName>
</protein>
<dbReference type="AlphaFoldDB" id="A0AAD1SFV7"/>
<evidence type="ECO:0000313" key="2">
    <source>
        <dbReference type="EMBL" id="CAH2300710.1"/>
    </source>
</evidence>
<evidence type="ECO:0000256" key="1">
    <source>
        <dbReference type="SAM" id="MobiDB-lite"/>
    </source>
</evidence>
<feature type="region of interest" description="Disordered" evidence="1">
    <location>
        <begin position="1"/>
        <end position="25"/>
    </location>
</feature>
<reference evidence="2" key="1">
    <citation type="submission" date="2022-03" db="EMBL/GenBank/DDBJ databases">
        <authorList>
            <person name="Alioto T."/>
            <person name="Alioto T."/>
            <person name="Gomez Garrido J."/>
        </authorList>
    </citation>
    <scope>NUCLEOTIDE SEQUENCE</scope>
</reference>
<gene>
    <name evidence="2" type="ORF">PECUL_23A014784</name>
</gene>
<accession>A0AAD1SFV7</accession>
<proteinExistence type="predicted"/>
<organism evidence="2 3">
    <name type="scientific">Pelobates cultripes</name>
    <name type="common">Western spadefoot toad</name>
    <dbReference type="NCBI Taxonomy" id="61616"/>
    <lineage>
        <taxon>Eukaryota</taxon>
        <taxon>Metazoa</taxon>
        <taxon>Chordata</taxon>
        <taxon>Craniata</taxon>
        <taxon>Vertebrata</taxon>
        <taxon>Euteleostomi</taxon>
        <taxon>Amphibia</taxon>
        <taxon>Batrachia</taxon>
        <taxon>Anura</taxon>
        <taxon>Pelobatoidea</taxon>
        <taxon>Pelobatidae</taxon>
        <taxon>Pelobates</taxon>
    </lineage>
</organism>
<name>A0AAD1SFV7_PELCU</name>
<dbReference type="Proteomes" id="UP001295444">
    <property type="component" value="Chromosome 06"/>
</dbReference>
<feature type="non-terminal residue" evidence="2">
    <location>
        <position position="74"/>
    </location>
</feature>
<evidence type="ECO:0000313" key="3">
    <source>
        <dbReference type="Proteomes" id="UP001295444"/>
    </source>
</evidence>
<sequence length="74" mass="8437">MGAVKTPQAVTEEPMPDMAHQETEDPCSQVSCLPHIPQNWSDITSDKWVLQIFKRDLQLPLIQFLFQSQAVGRE</sequence>
<dbReference type="EMBL" id="OW240917">
    <property type="protein sequence ID" value="CAH2300710.1"/>
    <property type="molecule type" value="Genomic_DNA"/>
</dbReference>